<comment type="caution">
    <text evidence="1">The sequence shown here is derived from an EMBL/GenBank/DDBJ whole genome shotgun (WGS) entry which is preliminary data.</text>
</comment>
<gene>
    <name evidence="1" type="ORF">J2Z80_000192</name>
</gene>
<name>A0ABS4NAM2_9THEO</name>
<accession>A0ABS4NAM2</accession>
<protein>
    <submittedName>
        <fullName evidence="1">Uncharacterized protein</fullName>
    </submittedName>
</protein>
<dbReference type="Proteomes" id="UP001166402">
    <property type="component" value="Unassembled WGS sequence"/>
</dbReference>
<reference evidence="1" key="1">
    <citation type="submission" date="2021-03" db="EMBL/GenBank/DDBJ databases">
        <title>Genomic Encyclopedia of Type Strains, Phase IV (KMG-IV): sequencing the most valuable type-strain genomes for metagenomic binning, comparative biology and taxonomic classification.</title>
        <authorList>
            <person name="Goeker M."/>
        </authorList>
    </citation>
    <scope>NUCLEOTIDE SEQUENCE</scope>
    <source>
        <strain evidence="1">DSM 101588</strain>
    </source>
</reference>
<proteinExistence type="predicted"/>
<dbReference type="RefSeq" id="WP_209452677.1">
    <property type="nucleotide sequence ID" value="NZ_JAGGLT010000001.1"/>
</dbReference>
<dbReference type="EMBL" id="JAGGLT010000001">
    <property type="protein sequence ID" value="MBP2070694.1"/>
    <property type="molecule type" value="Genomic_DNA"/>
</dbReference>
<evidence type="ECO:0000313" key="2">
    <source>
        <dbReference type="Proteomes" id="UP001166402"/>
    </source>
</evidence>
<organism evidence="1 2">
    <name type="scientific">Thermoanaerobacterium butyriciformans</name>
    <dbReference type="NCBI Taxonomy" id="1702242"/>
    <lineage>
        <taxon>Bacteria</taxon>
        <taxon>Bacillati</taxon>
        <taxon>Bacillota</taxon>
        <taxon>Clostridia</taxon>
        <taxon>Thermoanaerobacterales</taxon>
        <taxon>Thermoanaerobacteraceae</taxon>
        <taxon>Thermoanaerobacterium</taxon>
    </lineage>
</organism>
<sequence length="299" mass="35246">MKSQKVAIIKNGIDIGRIIPFNKDEGEYDFKISFVKNDYEVNMYPFLSSAPEKVELEDMASWEISYHRKTIMKPTVILLKEEKSQEHKPLPLHRLVDPTSHNEFPIPFMRVEIPSDFSGKIYDSKSKENILFDIKDANVAEFYLTHIDFDYERFARKWPTISLRLMVASFEFFATNNLLTDNGKFKYFMPSDGGVRAGAEEFIVNNDMKFYINLYNNPELIGEKIKVTFIENEFADALLGLSSIGYKNEEDKVEMIPAYQEDLSRDTMSKEEKRKWEYRFNKMRDKLEREIRKVKRSNL</sequence>
<evidence type="ECO:0000313" key="1">
    <source>
        <dbReference type="EMBL" id="MBP2070694.1"/>
    </source>
</evidence>
<keyword evidence="2" id="KW-1185">Reference proteome</keyword>